<sequence length="340" mass="38169">MVQRSLIAFAVLSALVATPALAEKDEKRKPPPLAEEPGWDFTINLNAGVGRSTSQFNPENENAVTKDLNNSGTTTTKGVVFPLLRAAYTQQDLKTQWFLGNSLDNVSRGEFQLEAGVTREFDSGTRATFALFPDLPFFGETWADPYLIDEAREKTDVKNQGGRIALDFIWGLPINLKYGFANTEVKKEISGQSQGITRSQQDLLVRDGNFHRVTLEGFVPLSKNLRLTPSLFYTRGDLKGKAMASKEFGGRFAMNYNRNRHFLTANISYSQTSYDASNPVFMQEQKDKKLGVFALYAYKEPFGWKDFSMNLIVAWSDTRSNIVFYESDVFAGAVGLTYRF</sequence>
<comment type="caution">
    <text evidence="2">The sequence shown here is derived from an EMBL/GenBank/DDBJ whole genome shotgun (WGS) entry which is preliminary data.</text>
</comment>
<gene>
    <name evidence="2" type="ORF">GCM10007895_03790</name>
</gene>
<evidence type="ECO:0000256" key="1">
    <source>
        <dbReference type="SAM" id="SignalP"/>
    </source>
</evidence>
<evidence type="ECO:0000313" key="2">
    <source>
        <dbReference type="EMBL" id="GLP95073.1"/>
    </source>
</evidence>
<feature type="chain" id="PRO_5041401467" description="DUF2860 domain-containing protein" evidence="1">
    <location>
        <begin position="23"/>
        <end position="340"/>
    </location>
</feature>
<proteinExistence type="predicted"/>
<keyword evidence="3" id="KW-1185">Reference proteome</keyword>
<dbReference type="Pfam" id="PF11059">
    <property type="entry name" value="DUF2860"/>
    <property type="match status" value="1"/>
</dbReference>
<reference evidence="2" key="1">
    <citation type="journal article" date="2014" name="Int. J. Syst. Evol. Microbiol.">
        <title>Complete genome sequence of Corynebacterium casei LMG S-19264T (=DSM 44701T), isolated from a smear-ripened cheese.</title>
        <authorList>
            <consortium name="US DOE Joint Genome Institute (JGI-PGF)"/>
            <person name="Walter F."/>
            <person name="Albersmeier A."/>
            <person name="Kalinowski J."/>
            <person name="Ruckert C."/>
        </authorList>
    </citation>
    <scope>NUCLEOTIDE SEQUENCE</scope>
    <source>
        <strain evidence="2">NBRC 101628</strain>
    </source>
</reference>
<evidence type="ECO:0008006" key="4">
    <source>
        <dbReference type="Google" id="ProtNLM"/>
    </source>
</evidence>
<dbReference type="EMBL" id="BSNC01000001">
    <property type="protein sequence ID" value="GLP95073.1"/>
    <property type="molecule type" value="Genomic_DNA"/>
</dbReference>
<reference evidence="2" key="2">
    <citation type="submission" date="2023-01" db="EMBL/GenBank/DDBJ databases">
        <title>Draft genome sequence of Paraferrimonas sedimenticola strain NBRC 101628.</title>
        <authorList>
            <person name="Sun Q."/>
            <person name="Mori K."/>
        </authorList>
    </citation>
    <scope>NUCLEOTIDE SEQUENCE</scope>
    <source>
        <strain evidence="2">NBRC 101628</strain>
    </source>
</reference>
<dbReference type="AlphaFoldDB" id="A0AA37RT61"/>
<accession>A0AA37RT61</accession>
<dbReference type="PIRSF" id="PIRSF028696">
    <property type="entry name" value="UCP028696"/>
    <property type="match status" value="1"/>
</dbReference>
<dbReference type="Proteomes" id="UP001161422">
    <property type="component" value="Unassembled WGS sequence"/>
</dbReference>
<dbReference type="InterPro" id="IPR016896">
    <property type="entry name" value="DUF2860"/>
</dbReference>
<feature type="signal peptide" evidence="1">
    <location>
        <begin position="1"/>
        <end position="22"/>
    </location>
</feature>
<organism evidence="2 3">
    <name type="scientific">Paraferrimonas sedimenticola</name>
    <dbReference type="NCBI Taxonomy" id="375674"/>
    <lineage>
        <taxon>Bacteria</taxon>
        <taxon>Pseudomonadati</taxon>
        <taxon>Pseudomonadota</taxon>
        <taxon>Gammaproteobacteria</taxon>
        <taxon>Alteromonadales</taxon>
        <taxon>Ferrimonadaceae</taxon>
        <taxon>Paraferrimonas</taxon>
    </lineage>
</organism>
<keyword evidence="1" id="KW-0732">Signal</keyword>
<evidence type="ECO:0000313" key="3">
    <source>
        <dbReference type="Proteomes" id="UP001161422"/>
    </source>
</evidence>
<name>A0AA37RT61_9GAMM</name>
<dbReference type="RefSeq" id="WP_095505897.1">
    <property type="nucleotide sequence ID" value="NZ_BSNC01000001.1"/>
</dbReference>
<protein>
    <recommendedName>
        <fullName evidence="4">DUF2860 domain-containing protein</fullName>
    </recommendedName>
</protein>